<evidence type="ECO:0000313" key="2">
    <source>
        <dbReference type="Proteomes" id="UP000275281"/>
    </source>
</evidence>
<protein>
    <recommendedName>
        <fullName evidence="3">3-hydroxylacyl-ACP dehydratase</fullName>
    </recommendedName>
</protein>
<sequence>MDSRFESKILDLIPHRPPMLLINRILALDVSESSALVIIDEQTPFFEEGKGVPAWLGLEYMGQTAAMIAGHRLELGLIEPHLGFLIGTRAYKATCDYFEPGCSLQVTSRESAMVADGFAKFDCEIAVYDSALKNQDTIATASLSVFRRPLNEENS</sequence>
<proteinExistence type="predicted"/>
<evidence type="ECO:0008006" key="3">
    <source>
        <dbReference type="Google" id="ProtNLM"/>
    </source>
</evidence>
<accession>A0A3N5Z576</accession>
<dbReference type="Proteomes" id="UP000275281">
    <property type="component" value="Unassembled WGS sequence"/>
</dbReference>
<gene>
    <name evidence="1" type="ORF">DRW07_16050</name>
</gene>
<reference evidence="1 2" key="1">
    <citation type="submission" date="2018-11" db="EMBL/GenBank/DDBJ databases">
        <authorList>
            <person name="Ye M.-Q."/>
            <person name="Du Z.-J."/>
        </authorList>
    </citation>
    <scope>NUCLEOTIDE SEQUENCE [LARGE SCALE GENOMIC DNA]</scope>
    <source>
        <strain evidence="1 2">U0105</strain>
    </source>
</reference>
<dbReference type="Pfam" id="PF22817">
    <property type="entry name" value="ApeP-like"/>
    <property type="match status" value="1"/>
</dbReference>
<comment type="caution">
    <text evidence="1">The sequence shown here is derived from an EMBL/GenBank/DDBJ whole genome shotgun (WGS) entry which is preliminary data.</text>
</comment>
<dbReference type="RefSeq" id="WP_124028961.1">
    <property type="nucleotide sequence ID" value="NZ_JBHRSN010000014.1"/>
</dbReference>
<dbReference type="SUPFAM" id="SSF54637">
    <property type="entry name" value="Thioesterase/thiol ester dehydrase-isomerase"/>
    <property type="match status" value="1"/>
</dbReference>
<dbReference type="InterPro" id="IPR029069">
    <property type="entry name" value="HotDog_dom_sf"/>
</dbReference>
<name>A0A3N5Z576_9ALTE</name>
<dbReference type="Gene3D" id="3.10.129.10">
    <property type="entry name" value="Hotdog Thioesterase"/>
    <property type="match status" value="1"/>
</dbReference>
<dbReference type="InterPro" id="IPR016776">
    <property type="entry name" value="ApeP-like_dehydratase"/>
</dbReference>
<keyword evidence="2" id="KW-1185">Reference proteome</keyword>
<dbReference type="AlphaFoldDB" id="A0A3N5Z576"/>
<dbReference type="OrthoDB" id="9800188at2"/>
<evidence type="ECO:0000313" key="1">
    <source>
        <dbReference type="EMBL" id="RPJ65414.1"/>
    </source>
</evidence>
<dbReference type="EMBL" id="RPOK01000005">
    <property type="protein sequence ID" value="RPJ65414.1"/>
    <property type="molecule type" value="Genomic_DNA"/>
</dbReference>
<organism evidence="1 2">
    <name type="scientific">Alteromonas sediminis</name>
    <dbReference type="NCBI Taxonomy" id="2259342"/>
    <lineage>
        <taxon>Bacteria</taxon>
        <taxon>Pseudomonadati</taxon>
        <taxon>Pseudomonadota</taxon>
        <taxon>Gammaproteobacteria</taxon>
        <taxon>Alteromonadales</taxon>
        <taxon>Alteromonadaceae</taxon>
        <taxon>Alteromonas/Salinimonas group</taxon>
        <taxon>Alteromonas</taxon>
    </lineage>
</organism>